<dbReference type="Gene3D" id="3.40.50.360">
    <property type="match status" value="1"/>
</dbReference>
<dbReference type="GO" id="GO:0016491">
    <property type="term" value="F:oxidoreductase activity"/>
    <property type="evidence" value="ECO:0007669"/>
    <property type="project" value="InterPro"/>
</dbReference>
<name>A0A2T3AA20_9PEZI</name>
<dbReference type="FunCoup" id="A0A2T3AA20">
    <property type="interactions" value="17"/>
</dbReference>
<organism evidence="2 3">
    <name type="scientific">Coniella lustricola</name>
    <dbReference type="NCBI Taxonomy" id="2025994"/>
    <lineage>
        <taxon>Eukaryota</taxon>
        <taxon>Fungi</taxon>
        <taxon>Dikarya</taxon>
        <taxon>Ascomycota</taxon>
        <taxon>Pezizomycotina</taxon>
        <taxon>Sordariomycetes</taxon>
        <taxon>Sordariomycetidae</taxon>
        <taxon>Diaporthales</taxon>
        <taxon>Schizoparmaceae</taxon>
        <taxon>Coniella</taxon>
    </lineage>
</organism>
<dbReference type="OrthoDB" id="68575at2759"/>
<dbReference type="AlphaFoldDB" id="A0A2T3AA20"/>
<dbReference type="InterPro" id="IPR029039">
    <property type="entry name" value="Flavoprotein-like_sf"/>
</dbReference>
<evidence type="ECO:0000259" key="1">
    <source>
        <dbReference type="Pfam" id="PF03358"/>
    </source>
</evidence>
<sequence length="216" mass="23274">MTTTESLFRVAVICGSTRSVRVGPQVTTFIHSTISNHLASPAKAGGEGTTHAKPAISLEIVDIAAFNLPLFDEVIIPQAVKDPSGYAHEHTRVWSAKIASYQAFVFVTPQYNWGIPASLKNAIDYLYNEWTAKPAMIVSYGGHGGGHAAGALKTVCQGLRMKVVENPVCLTFPDRQFRDSCLIGGDLALGEAGSAIWDKEKEDVVAGWDEMVRLLG</sequence>
<evidence type="ECO:0000313" key="2">
    <source>
        <dbReference type="EMBL" id="PSR88501.1"/>
    </source>
</evidence>
<feature type="domain" description="NADPH-dependent FMN reductase-like" evidence="1">
    <location>
        <begin position="9"/>
        <end position="167"/>
    </location>
</feature>
<dbReference type="GO" id="GO:0010181">
    <property type="term" value="F:FMN binding"/>
    <property type="evidence" value="ECO:0007669"/>
    <property type="project" value="TreeGrafter"/>
</dbReference>
<dbReference type="GO" id="GO:0005829">
    <property type="term" value="C:cytosol"/>
    <property type="evidence" value="ECO:0007669"/>
    <property type="project" value="TreeGrafter"/>
</dbReference>
<gene>
    <name evidence="2" type="ORF">BD289DRAFT_460453</name>
</gene>
<dbReference type="InterPro" id="IPR005025">
    <property type="entry name" value="FMN_Rdtase-like_dom"/>
</dbReference>
<dbReference type="Proteomes" id="UP000241462">
    <property type="component" value="Unassembled WGS sequence"/>
</dbReference>
<proteinExistence type="predicted"/>
<dbReference type="InterPro" id="IPR050712">
    <property type="entry name" value="NAD(P)H-dep_reductase"/>
</dbReference>
<dbReference type="SUPFAM" id="SSF52218">
    <property type="entry name" value="Flavoproteins"/>
    <property type="match status" value="1"/>
</dbReference>
<reference evidence="2 3" key="1">
    <citation type="journal article" date="2018" name="Mycol. Prog.">
        <title>Coniella lustricola, a new species from submerged detritus.</title>
        <authorList>
            <person name="Raudabaugh D.B."/>
            <person name="Iturriaga T."/>
            <person name="Carver A."/>
            <person name="Mondo S."/>
            <person name="Pangilinan J."/>
            <person name="Lipzen A."/>
            <person name="He G."/>
            <person name="Amirebrahimi M."/>
            <person name="Grigoriev I.V."/>
            <person name="Miller A.N."/>
        </authorList>
    </citation>
    <scope>NUCLEOTIDE SEQUENCE [LARGE SCALE GENOMIC DNA]</scope>
    <source>
        <strain evidence="2 3">B22-T-1</strain>
    </source>
</reference>
<protein>
    <submittedName>
        <fullName evidence="2">Flavo protein-like protein</fullName>
    </submittedName>
</protein>
<keyword evidence="3" id="KW-1185">Reference proteome</keyword>
<dbReference type="PANTHER" id="PTHR30543">
    <property type="entry name" value="CHROMATE REDUCTASE"/>
    <property type="match status" value="1"/>
</dbReference>
<evidence type="ECO:0000313" key="3">
    <source>
        <dbReference type="Proteomes" id="UP000241462"/>
    </source>
</evidence>
<dbReference type="EMBL" id="KZ678428">
    <property type="protein sequence ID" value="PSR88501.1"/>
    <property type="molecule type" value="Genomic_DNA"/>
</dbReference>
<accession>A0A2T3AA20</accession>
<dbReference type="STRING" id="2025994.A0A2T3AA20"/>
<dbReference type="PANTHER" id="PTHR30543:SF21">
    <property type="entry name" value="NAD(P)H-DEPENDENT FMN REDUCTASE LOT6"/>
    <property type="match status" value="1"/>
</dbReference>
<dbReference type="InParanoid" id="A0A2T3AA20"/>
<dbReference type="Pfam" id="PF03358">
    <property type="entry name" value="FMN_red"/>
    <property type="match status" value="1"/>
</dbReference>